<evidence type="ECO:0000313" key="3">
    <source>
        <dbReference type="Proteomes" id="UP000677228"/>
    </source>
</evidence>
<reference evidence="1" key="1">
    <citation type="submission" date="2021-02" db="EMBL/GenBank/DDBJ databases">
        <authorList>
            <person name="Nowell W R."/>
        </authorList>
    </citation>
    <scope>NUCLEOTIDE SEQUENCE</scope>
</reference>
<dbReference type="InterPro" id="IPR009000">
    <property type="entry name" value="Transl_B-barrel_sf"/>
</dbReference>
<protein>
    <submittedName>
        <fullName evidence="1">Uncharacterized protein</fullName>
    </submittedName>
</protein>
<dbReference type="FunFam" id="2.40.30.10:FF:000008">
    <property type="entry name" value="Translation initiation factor IF-2"/>
    <property type="match status" value="1"/>
</dbReference>
<evidence type="ECO:0000313" key="2">
    <source>
        <dbReference type="EMBL" id="CAF4565598.1"/>
    </source>
</evidence>
<organism evidence="1 3">
    <name type="scientific">Didymodactylos carnosus</name>
    <dbReference type="NCBI Taxonomy" id="1234261"/>
    <lineage>
        <taxon>Eukaryota</taxon>
        <taxon>Metazoa</taxon>
        <taxon>Spiralia</taxon>
        <taxon>Gnathifera</taxon>
        <taxon>Rotifera</taxon>
        <taxon>Eurotatoria</taxon>
        <taxon>Bdelloidea</taxon>
        <taxon>Philodinida</taxon>
        <taxon>Philodinidae</taxon>
        <taxon>Didymodactylos</taxon>
    </lineage>
</organism>
<sequence>NLKARVLRDSAIIYTSEISSLKHGKEDVREAKLKTECGITLRNFTDFKPGDIIETFKVMEKK</sequence>
<evidence type="ECO:0000313" key="1">
    <source>
        <dbReference type="EMBL" id="CAF1678406.1"/>
    </source>
</evidence>
<dbReference type="AlphaFoldDB" id="A0A8S2GE18"/>
<feature type="non-terminal residue" evidence="1">
    <location>
        <position position="1"/>
    </location>
</feature>
<name>A0A8S2GE18_9BILA</name>
<proteinExistence type="predicted"/>
<dbReference type="Proteomes" id="UP000682733">
    <property type="component" value="Unassembled WGS sequence"/>
</dbReference>
<dbReference type="Proteomes" id="UP000677228">
    <property type="component" value="Unassembled WGS sequence"/>
</dbReference>
<comment type="caution">
    <text evidence="1">The sequence shown here is derived from an EMBL/GenBank/DDBJ whole genome shotgun (WGS) entry which is preliminary data.</text>
</comment>
<dbReference type="SUPFAM" id="SSF50447">
    <property type="entry name" value="Translation proteins"/>
    <property type="match status" value="1"/>
</dbReference>
<dbReference type="Gene3D" id="2.40.30.10">
    <property type="entry name" value="Translation factors"/>
    <property type="match status" value="1"/>
</dbReference>
<dbReference type="EMBL" id="CAJNOK010078252">
    <property type="protein sequence ID" value="CAF1678406.1"/>
    <property type="molecule type" value="Genomic_DNA"/>
</dbReference>
<gene>
    <name evidence="1" type="ORF">OVA965_LOCUS45975</name>
    <name evidence="2" type="ORF">TMI583_LOCUS50031</name>
</gene>
<dbReference type="EMBL" id="CAJOBA010115317">
    <property type="protein sequence ID" value="CAF4565598.1"/>
    <property type="molecule type" value="Genomic_DNA"/>
</dbReference>
<accession>A0A8S2GE18</accession>
<dbReference type="CDD" id="cd03692">
    <property type="entry name" value="mtIF2_IVc"/>
    <property type="match status" value="1"/>
</dbReference>